<dbReference type="Gramene" id="EFJ23859">
    <property type="protein sequence ID" value="EFJ23859"/>
    <property type="gene ID" value="SELMODRAFT_415075"/>
</dbReference>
<keyword evidence="2" id="KW-0732">Signal</keyword>
<evidence type="ECO:0000313" key="4">
    <source>
        <dbReference type="Proteomes" id="UP000001514"/>
    </source>
</evidence>
<evidence type="ECO:0000256" key="2">
    <source>
        <dbReference type="SAM" id="SignalP"/>
    </source>
</evidence>
<dbReference type="OMA" id="LWISERH"/>
<protein>
    <submittedName>
        <fullName evidence="3">Uncharacterized protein</fullName>
    </submittedName>
</protein>
<sequence length="410" mass="44895">MRAMFVLLRLLAPLAVVHGSHGDGLAVKGSALCDAAMWKTGKDLPGFVVPLVDSWCNAVAQDAVRQARVAREDLASSIAEKGSCWDGLKYCEEKRRDCQQECDREKIALELRFVSAQEKSLANAAYWKQMCEKKISIAQCELEKKAAATVKCQEDRSLVELMPDRSSSRDGQAEYLDDALASCRLQNAYANATVGEYVRKLEDQVYLLYRVLAGSGSFFMVLIVLLVALLLQAWKGGERERPPGSAKNKLRVLTPAQALKLLKLMSDGGNGCSTSILTSVTPAKGSEEYFLLVPMNCFRSRAFAVFGCGGDFSGDVEAARDIAADQPLSIILYDHTGNAFTETVLENLQMQPHDIAANVIPKDSDYPTGLDVGVLSMDAMDVCLINADGDSMLTDHLAEQPWITYLCRSR</sequence>
<feature type="chain" id="PRO_5003122138" evidence="2">
    <location>
        <begin position="20"/>
        <end position="410"/>
    </location>
</feature>
<dbReference type="AlphaFoldDB" id="D8RUX9"/>
<keyword evidence="4" id="KW-1185">Reference proteome</keyword>
<evidence type="ECO:0000313" key="3">
    <source>
        <dbReference type="EMBL" id="EFJ23859.1"/>
    </source>
</evidence>
<dbReference type="eggNOG" id="ENOG502SUPN">
    <property type="taxonomic scope" value="Eukaryota"/>
</dbReference>
<gene>
    <name evidence="3" type="ORF">SELMODRAFT_415075</name>
</gene>
<accession>D8RUX9</accession>
<dbReference type="Proteomes" id="UP000001514">
    <property type="component" value="Unassembled WGS sequence"/>
</dbReference>
<dbReference type="HOGENOM" id="CLU_055918_0_0_1"/>
<name>D8RUX9_SELML</name>
<keyword evidence="1" id="KW-1133">Transmembrane helix</keyword>
<keyword evidence="1" id="KW-0812">Transmembrane</keyword>
<dbReference type="InParanoid" id="D8RUX9"/>
<organism evidence="4">
    <name type="scientific">Selaginella moellendorffii</name>
    <name type="common">Spikemoss</name>
    <dbReference type="NCBI Taxonomy" id="88036"/>
    <lineage>
        <taxon>Eukaryota</taxon>
        <taxon>Viridiplantae</taxon>
        <taxon>Streptophyta</taxon>
        <taxon>Embryophyta</taxon>
        <taxon>Tracheophyta</taxon>
        <taxon>Lycopodiopsida</taxon>
        <taxon>Selaginellales</taxon>
        <taxon>Selaginellaceae</taxon>
        <taxon>Selaginella</taxon>
    </lineage>
</organism>
<dbReference type="KEGG" id="smo:SELMODRAFT_415075"/>
<reference evidence="3 4" key="1">
    <citation type="journal article" date="2011" name="Science">
        <title>The Selaginella genome identifies genetic changes associated with the evolution of vascular plants.</title>
        <authorList>
            <person name="Banks J.A."/>
            <person name="Nishiyama T."/>
            <person name="Hasebe M."/>
            <person name="Bowman J.L."/>
            <person name="Gribskov M."/>
            <person name="dePamphilis C."/>
            <person name="Albert V.A."/>
            <person name="Aono N."/>
            <person name="Aoyama T."/>
            <person name="Ambrose B.A."/>
            <person name="Ashton N.W."/>
            <person name="Axtell M.J."/>
            <person name="Barker E."/>
            <person name="Barker M.S."/>
            <person name="Bennetzen J.L."/>
            <person name="Bonawitz N.D."/>
            <person name="Chapple C."/>
            <person name="Cheng C."/>
            <person name="Correa L.G."/>
            <person name="Dacre M."/>
            <person name="DeBarry J."/>
            <person name="Dreyer I."/>
            <person name="Elias M."/>
            <person name="Engstrom E.M."/>
            <person name="Estelle M."/>
            <person name="Feng L."/>
            <person name="Finet C."/>
            <person name="Floyd S.K."/>
            <person name="Frommer W.B."/>
            <person name="Fujita T."/>
            <person name="Gramzow L."/>
            <person name="Gutensohn M."/>
            <person name="Harholt J."/>
            <person name="Hattori M."/>
            <person name="Heyl A."/>
            <person name="Hirai T."/>
            <person name="Hiwatashi Y."/>
            <person name="Ishikawa M."/>
            <person name="Iwata M."/>
            <person name="Karol K.G."/>
            <person name="Koehler B."/>
            <person name="Kolukisaoglu U."/>
            <person name="Kubo M."/>
            <person name="Kurata T."/>
            <person name="Lalonde S."/>
            <person name="Li K."/>
            <person name="Li Y."/>
            <person name="Litt A."/>
            <person name="Lyons E."/>
            <person name="Manning G."/>
            <person name="Maruyama T."/>
            <person name="Michael T.P."/>
            <person name="Mikami K."/>
            <person name="Miyazaki S."/>
            <person name="Morinaga S."/>
            <person name="Murata T."/>
            <person name="Mueller-Roeber B."/>
            <person name="Nelson D.R."/>
            <person name="Obara M."/>
            <person name="Oguri Y."/>
            <person name="Olmstead R.G."/>
            <person name="Onodera N."/>
            <person name="Petersen B.L."/>
            <person name="Pils B."/>
            <person name="Prigge M."/>
            <person name="Rensing S.A."/>
            <person name="Riano-Pachon D.M."/>
            <person name="Roberts A.W."/>
            <person name="Sato Y."/>
            <person name="Scheller H.V."/>
            <person name="Schulz B."/>
            <person name="Schulz C."/>
            <person name="Shakirov E.V."/>
            <person name="Shibagaki N."/>
            <person name="Shinohara N."/>
            <person name="Shippen D.E."/>
            <person name="Soerensen I."/>
            <person name="Sotooka R."/>
            <person name="Sugimoto N."/>
            <person name="Sugita M."/>
            <person name="Sumikawa N."/>
            <person name="Tanurdzic M."/>
            <person name="Theissen G."/>
            <person name="Ulvskov P."/>
            <person name="Wakazuki S."/>
            <person name="Weng J.K."/>
            <person name="Willats W.W."/>
            <person name="Wipf D."/>
            <person name="Wolf P.G."/>
            <person name="Yang L."/>
            <person name="Zimmer A.D."/>
            <person name="Zhu Q."/>
            <person name="Mitros T."/>
            <person name="Hellsten U."/>
            <person name="Loque D."/>
            <person name="Otillar R."/>
            <person name="Salamov A."/>
            <person name="Schmutz J."/>
            <person name="Shapiro H."/>
            <person name="Lindquist E."/>
            <person name="Lucas S."/>
            <person name="Rokhsar D."/>
            <person name="Grigoriev I.V."/>
        </authorList>
    </citation>
    <scope>NUCLEOTIDE SEQUENCE [LARGE SCALE GENOMIC DNA]</scope>
</reference>
<feature type="transmembrane region" description="Helical" evidence="1">
    <location>
        <begin position="207"/>
        <end position="231"/>
    </location>
</feature>
<keyword evidence="1" id="KW-0472">Membrane</keyword>
<evidence type="ECO:0000256" key="1">
    <source>
        <dbReference type="SAM" id="Phobius"/>
    </source>
</evidence>
<feature type="signal peptide" evidence="2">
    <location>
        <begin position="1"/>
        <end position="19"/>
    </location>
</feature>
<proteinExistence type="predicted"/>
<dbReference type="EMBL" id="GL377591">
    <property type="protein sequence ID" value="EFJ23859.1"/>
    <property type="molecule type" value="Genomic_DNA"/>
</dbReference>